<evidence type="ECO:0000256" key="1">
    <source>
        <dbReference type="SAM" id="MobiDB-lite"/>
    </source>
</evidence>
<gene>
    <name evidence="2" type="ORF">E8E13_001345</name>
</gene>
<feature type="region of interest" description="Disordered" evidence="1">
    <location>
        <begin position="106"/>
        <end position="125"/>
    </location>
</feature>
<dbReference type="EMBL" id="SWKU01000002">
    <property type="protein sequence ID" value="KAF3009448.1"/>
    <property type="molecule type" value="Genomic_DNA"/>
</dbReference>
<protein>
    <submittedName>
        <fullName evidence="2">Uncharacterized protein</fullName>
    </submittedName>
</protein>
<dbReference type="AlphaFoldDB" id="A0A9P4TM46"/>
<organism evidence="2 3">
    <name type="scientific">Curvularia kusanoi</name>
    <name type="common">Cochliobolus kusanoi</name>
    <dbReference type="NCBI Taxonomy" id="90978"/>
    <lineage>
        <taxon>Eukaryota</taxon>
        <taxon>Fungi</taxon>
        <taxon>Dikarya</taxon>
        <taxon>Ascomycota</taxon>
        <taxon>Pezizomycotina</taxon>
        <taxon>Dothideomycetes</taxon>
        <taxon>Pleosporomycetidae</taxon>
        <taxon>Pleosporales</taxon>
        <taxon>Pleosporineae</taxon>
        <taxon>Pleosporaceae</taxon>
        <taxon>Curvularia</taxon>
    </lineage>
</organism>
<evidence type="ECO:0000313" key="3">
    <source>
        <dbReference type="Proteomes" id="UP000801428"/>
    </source>
</evidence>
<dbReference type="Proteomes" id="UP000801428">
    <property type="component" value="Unassembled WGS sequence"/>
</dbReference>
<name>A0A9P4TM46_CURKU</name>
<comment type="caution">
    <text evidence="2">The sequence shown here is derived from an EMBL/GenBank/DDBJ whole genome shotgun (WGS) entry which is preliminary data.</text>
</comment>
<sequence length="125" mass="14165">MDLDDLLFSYSETRQSFNGMLNEDFSEEQTPGGFADEFGFEDDLFEIGEECDFFDTDDECDLFNAGVDHDLLDASPRETTDARRFPLNSTGLLALSDDDLIMQENGSAGAVVQSDERFKQQHRDR</sequence>
<evidence type="ECO:0000313" key="2">
    <source>
        <dbReference type="EMBL" id="KAF3009448.1"/>
    </source>
</evidence>
<reference evidence="2" key="1">
    <citation type="submission" date="2019-04" db="EMBL/GenBank/DDBJ databases">
        <title>Sequencing of skin fungus with MAO and IRED activity.</title>
        <authorList>
            <person name="Marsaioli A.J."/>
            <person name="Bonatto J.M.C."/>
            <person name="Reis Junior O."/>
        </authorList>
    </citation>
    <scope>NUCLEOTIDE SEQUENCE</scope>
    <source>
        <strain evidence="2">30M1</strain>
    </source>
</reference>
<keyword evidence="3" id="KW-1185">Reference proteome</keyword>
<accession>A0A9P4TM46</accession>
<feature type="compositionally biased region" description="Basic and acidic residues" evidence="1">
    <location>
        <begin position="114"/>
        <end position="125"/>
    </location>
</feature>
<proteinExistence type="predicted"/>